<evidence type="ECO:0000313" key="2">
    <source>
        <dbReference type="Proteomes" id="UP000746747"/>
    </source>
</evidence>
<gene>
    <name evidence="1" type="ORF">CJOHNSTONI_LOCUS3519</name>
</gene>
<dbReference type="OrthoDB" id="5826620at2759"/>
<proteinExistence type="predicted"/>
<sequence>MASSKDGKGHKNNCIVISNPKVTMQSNKRILKLDDTEFLINEERMIATSNFLKRMLIEKKKVIVLNDLKEKEPCFDGIGLAIAISFANGYAEIPLNQIISALAAANALEMWTMRRAISEQLCILAAQPESAPFAINVATCNLEKDTAKHVVKQSLGKFDEVIKQNSFLAINDSSFEFFISLFIYEHSSTIDKHEKQSTAESAAQAIKLWCGSDNQRHAFAKNILSKLRPSCDFNIVDHIERLIAPNSAIHSLRDKVEMINDTAAQHNELKITHTTAGDPNIDSDESLKFEAFRQIELPAAEPDENGIRHYSFIVEFEAPKELLISNKPKFIGLQLEAILECPNQ</sequence>
<protein>
    <submittedName>
        <fullName evidence="1">Uncharacterized protein</fullName>
    </submittedName>
</protein>
<name>A0A8J2M173_9BILA</name>
<evidence type="ECO:0000313" key="1">
    <source>
        <dbReference type="EMBL" id="CAG9533276.1"/>
    </source>
</evidence>
<accession>A0A8J2M173</accession>
<keyword evidence="2" id="KW-1185">Reference proteome</keyword>
<dbReference type="AlphaFoldDB" id="A0A8J2M173"/>
<comment type="caution">
    <text evidence="1">The sequence shown here is derived from an EMBL/GenBank/DDBJ whole genome shotgun (WGS) entry which is preliminary data.</text>
</comment>
<dbReference type="Proteomes" id="UP000746747">
    <property type="component" value="Unassembled WGS sequence"/>
</dbReference>
<reference evidence="1" key="1">
    <citation type="submission" date="2021-09" db="EMBL/GenBank/DDBJ databases">
        <authorList>
            <consortium name="Pathogen Informatics"/>
        </authorList>
    </citation>
    <scope>NUCLEOTIDE SEQUENCE</scope>
</reference>
<organism evidence="1 2">
    <name type="scientific">Cercopithifilaria johnstoni</name>
    <dbReference type="NCBI Taxonomy" id="2874296"/>
    <lineage>
        <taxon>Eukaryota</taxon>
        <taxon>Metazoa</taxon>
        <taxon>Ecdysozoa</taxon>
        <taxon>Nematoda</taxon>
        <taxon>Chromadorea</taxon>
        <taxon>Rhabditida</taxon>
        <taxon>Spirurina</taxon>
        <taxon>Spiruromorpha</taxon>
        <taxon>Filarioidea</taxon>
        <taxon>Onchocercidae</taxon>
        <taxon>Cercopithifilaria</taxon>
    </lineage>
</organism>
<dbReference type="EMBL" id="CAKAEH010001237">
    <property type="protein sequence ID" value="CAG9533276.1"/>
    <property type="molecule type" value="Genomic_DNA"/>
</dbReference>